<feature type="domain" description="SnoaL-like" evidence="1">
    <location>
        <begin position="11"/>
        <end position="117"/>
    </location>
</feature>
<dbReference type="InterPro" id="IPR032710">
    <property type="entry name" value="NTF2-like_dom_sf"/>
</dbReference>
<dbReference type="Gene3D" id="3.10.450.50">
    <property type="match status" value="1"/>
</dbReference>
<dbReference type="InterPro" id="IPR037401">
    <property type="entry name" value="SnoaL-like"/>
</dbReference>
<proteinExistence type="predicted"/>
<dbReference type="Proteomes" id="UP000263993">
    <property type="component" value="Unassembled WGS sequence"/>
</dbReference>
<name>A0A371B2H4_9BRAD</name>
<sequence length="139" mass="15570">MTTEITRAALEDIIDAFQRGDHTRLAARYDDDIESLLYAPPTVFPFAGLKRGKSAVLTGLLLVYRSYIITRYAVSLALVDGDRAASIADFHLVQRSTGRVITTSLASFYRFRDGKLIGYRGFTDSFDWAEQVLGRELDP</sequence>
<dbReference type="SUPFAM" id="SSF54427">
    <property type="entry name" value="NTF2-like"/>
    <property type="match status" value="1"/>
</dbReference>
<dbReference type="AlphaFoldDB" id="A0A371B2H4"/>
<evidence type="ECO:0000313" key="3">
    <source>
        <dbReference type="Proteomes" id="UP000263993"/>
    </source>
</evidence>
<accession>A0A371B2H4</accession>
<reference evidence="3" key="1">
    <citation type="submission" date="2018-08" db="EMBL/GenBank/DDBJ databases">
        <authorList>
            <person name="Kim S.-J."/>
            <person name="Jung G.-Y."/>
        </authorList>
    </citation>
    <scope>NUCLEOTIDE SEQUENCE [LARGE SCALE GENOMIC DNA]</scope>
    <source>
        <strain evidence="3">GY_H</strain>
    </source>
</reference>
<dbReference type="OrthoDB" id="8076455at2"/>
<comment type="caution">
    <text evidence="2">The sequence shown here is derived from an EMBL/GenBank/DDBJ whole genome shotgun (WGS) entry which is preliminary data.</text>
</comment>
<organism evidence="2 3">
    <name type="scientific">Undibacter mobilis</name>
    <dbReference type="NCBI Taxonomy" id="2292256"/>
    <lineage>
        <taxon>Bacteria</taxon>
        <taxon>Pseudomonadati</taxon>
        <taxon>Pseudomonadota</taxon>
        <taxon>Alphaproteobacteria</taxon>
        <taxon>Hyphomicrobiales</taxon>
        <taxon>Nitrobacteraceae</taxon>
        <taxon>Undibacter</taxon>
    </lineage>
</organism>
<dbReference type="RefSeq" id="WP_115517913.1">
    <property type="nucleotide sequence ID" value="NZ_QRGO01000002.1"/>
</dbReference>
<dbReference type="Pfam" id="PF12680">
    <property type="entry name" value="SnoaL_2"/>
    <property type="match status" value="1"/>
</dbReference>
<gene>
    <name evidence="2" type="ORF">DXH78_14225</name>
</gene>
<evidence type="ECO:0000313" key="2">
    <source>
        <dbReference type="EMBL" id="RDV01789.1"/>
    </source>
</evidence>
<protein>
    <submittedName>
        <fullName evidence="2">Nuclear transport factor 2 family protein</fullName>
    </submittedName>
</protein>
<dbReference type="EMBL" id="QRGO01000002">
    <property type="protein sequence ID" value="RDV01789.1"/>
    <property type="molecule type" value="Genomic_DNA"/>
</dbReference>
<evidence type="ECO:0000259" key="1">
    <source>
        <dbReference type="Pfam" id="PF12680"/>
    </source>
</evidence>
<keyword evidence="3" id="KW-1185">Reference proteome</keyword>